<gene>
    <name evidence="2" type="ORF">SDC9_95579</name>
</gene>
<dbReference type="SUPFAM" id="SSF51338">
    <property type="entry name" value="Composite domain of metallo-dependent hydrolases"/>
    <property type="match status" value="1"/>
</dbReference>
<sequence>MMTDHPVIPIQFLPIQAGLAVREGLSEETALRSITRYAAEIVGIADRVGTLEAGKDADIAVFDGHPFGYQTHCVLTLINGKVVHDSRKREA</sequence>
<organism evidence="2">
    <name type="scientific">bioreactor metagenome</name>
    <dbReference type="NCBI Taxonomy" id="1076179"/>
    <lineage>
        <taxon>unclassified sequences</taxon>
        <taxon>metagenomes</taxon>
        <taxon>ecological metagenomes</taxon>
    </lineage>
</organism>
<dbReference type="Gene3D" id="2.30.40.10">
    <property type="entry name" value="Urease, subunit C, domain 1"/>
    <property type="match status" value="1"/>
</dbReference>
<reference evidence="2" key="1">
    <citation type="submission" date="2019-08" db="EMBL/GenBank/DDBJ databases">
        <authorList>
            <person name="Kucharzyk K."/>
            <person name="Murdoch R.W."/>
            <person name="Higgins S."/>
            <person name="Loffler F."/>
        </authorList>
    </citation>
    <scope>NUCLEOTIDE SEQUENCE</scope>
</reference>
<dbReference type="GO" id="GO:0016810">
    <property type="term" value="F:hydrolase activity, acting on carbon-nitrogen (but not peptide) bonds"/>
    <property type="evidence" value="ECO:0007669"/>
    <property type="project" value="InterPro"/>
</dbReference>
<name>A0A645A6X4_9ZZZZ</name>
<evidence type="ECO:0000313" key="2">
    <source>
        <dbReference type="EMBL" id="MPM48852.1"/>
    </source>
</evidence>
<dbReference type="InterPro" id="IPR013108">
    <property type="entry name" value="Amidohydro_3"/>
</dbReference>
<dbReference type="AlphaFoldDB" id="A0A645A6X4"/>
<proteinExistence type="predicted"/>
<dbReference type="InterPro" id="IPR011059">
    <property type="entry name" value="Metal-dep_hydrolase_composite"/>
</dbReference>
<dbReference type="Pfam" id="PF07969">
    <property type="entry name" value="Amidohydro_3"/>
    <property type="match status" value="1"/>
</dbReference>
<protein>
    <recommendedName>
        <fullName evidence="1">Amidohydrolase 3 domain-containing protein</fullName>
    </recommendedName>
</protein>
<dbReference type="Gene3D" id="3.20.20.140">
    <property type="entry name" value="Metal-dependent hydrolases"/>
    <property type="match status" value="1"/>
</dbReference>
<evidence type="ECO:0000259" key="1">
    <source>
        <dbReference type="Pfam" id="PF07969"/>
    </source>
</evidence>
<dbReference type="PANTHER" id="PTHR43135:SF3">
    <property type="entry name" value="ALPHA-D-RIBOSE 1-METHYLPHOSPHONATE 5-TRIPHOSPHATE DIPHOSPHATASE"/>
    <property type="match status" value="1"/>
</dbReference>
<dbReference type="PANTHER" id="PTHR43135">
    <property type="entry name" value="ALPHA-D-RIBOSE 1-METHYLPHOSPHONATE 5-TRIPHOSPHATE DIPHOSPHATASE"/>
    <property type="match status" value="1"/>
</dbReference>
<feature type="domain" description="Amidohydrolase 3" evidence="1">
    <location>
        <begin position="21"/>
        <end position="84"/>
    </location>
</feature>
<comment type="caution">
    <text evidence="2">The sequence shown here is derived from an EMBL/GenBank/DDBJ whole genome shotgun (WGS) entry which is preliminary data.</text>
</comment>
<accession>A0A645A6X4</accession>
<dbReference type="EMBL" id="VSSQ01012279">
    <property type="protein sequence ID" value="MPM48852.1"/>
    <property type="molecule type" value="Genomic_DNA"/>
</dbReference>
<dbReference type="InterPro" id="IPR051781">
    <property type="entry name" value="Metallo-dep_Hydrolase"/>
</dbReference>